<name>A0A2T5U8Y5_9SPHN</name>
<evidence type="ECO:0000256" key="1">
    <source>
        <dbReference type="ARBA" id="ARBA00005250"/>
    </source>
</evidence>
<keyword evidence="3" id="KW-0378">Hydrolase</keyword>
<feature type="domain" description="Metallo-beta-lactamase" evidence="2">
    <location>
        <begin position="89"/>
        <end position="259"/>
    </location>
</feature>
<evidence type="ECO:0000259" key="2">
    <source>
        <dbReference type="SMART" id="SM00849"/>
    </source>
</evidence>
<dbReference type="SMART" id="SM00849">
    <property type="entry name" value="Lactamase_B"/>
    <property type="match status" value="1"/>
</dbReference>
<protein>
    <submittedName>
        <fullName evidence="3">Glyoxylase-like metal-dependent hydrolase (Beta-lactamase superfamily II)</fullName>
    </submittedName>
</protein>
<dbReference type="SUPFAM" id="SSF56281">
    <property type="entry name" value="Metallo-hydrolase/oxidoreductase"/>
    <property type="match status" value="1"/>
</dbReference>
<dbReference type="PANTHER" id="PTHR42951:SF4">
    <property type="entry name" value="ACYL-COENZYME A THIOESTERASE MBLAC2"/>
    <property type="match status" value="1"/>
</dbReference>
<accession>A0A2T5U8Y5</accession>
<dbReference type="InterPro" id="IPR050855">
    <property type="entry name" value="NDM-1-like"/>
</dbReference>
<comment type="caution">
    <text evidence="3">The sequence shown here is derived from an EMBL/GenBank/DDBJ whole genome shotgun (WGS) entry which is preliminary data.</text>
</comment>
<sequence>MAYGRCNVGGYGWRMKRAILLRANLSAGLRAGALTAFALLLAGAAPLGTAPRFAHWIDGTASAEPEAQVQQIDDDTFVIRQSVKTNFEAPFLYLLFGTDRVLLIDSGAGGLKIRPTVDRVIADWRASHQQRPVQLIVAHSHSHGDHHGGDDEFRDRSNTELVGLQPQQVAAFFGIRDWPNAIGRYDLGHRMLDIVPTPGHEPAHIMIYDARTRLMFSGDMLYPGRLYVPRDRFDVFRASAVRLAGFAKTHPVRALLGAHIEMTTTPGKDYPMEAPAHPSEHGLALPPSAFNELKKATAKAKSPAEIDRHAVFIVYPVEPKPA</sequence>
<dbReference type="GO" id="GO:0017001">
    <property type="term" value="P:antibiotic catabolic process"/>
    <property type="evidence" value="ECO:0007669"/>
    <property type="project" value="UniProtKB-ARBA"/>
</dbReference>
<dbReference type="EMBL" id="QAYE01000002">
    <property type="protein sequence ID" value="PTW47934.1"/>
    <property type="molecule type" value="Genomic_DNA"/>
</dbReference>
<dbReference type="Pfam" id="PF00753">
    <property type="entry name" value="Lactamase_B"/>
    <property type="match status" value="1"/>
</dbReference>
<evidence type="ECO:0000313" key="3">
    <source>
        <dbReference type="EMBL" id="PTW47934.1"/>
    </source>
</evidence>
<dbReference type="AlphaFoldDB" id="A0A2T5U8Y5"/>
<dbReference type="InterPro" id="IPR036866">
    <property type="entry name" value="RibonucZ/Hydroxyglut_hydro"/>
</dbReference>
<dbReference type="InterPro" id="IPR001279">
    <property type="entry name" value="Metallo-B-lactamas"/>
</dbReference>
<dbReference type="PANTHER" id="PTHR42951">
    <property type="entry name" value="METALLO-BETA-LACTAMASE DOMAIN-CONTAINING"/>
    <property type="match status" value="1"/>
</dbReference>
<comment type="similarity">
    <text evidence="1">Belongs to the metallo-beta-lactamase superfamily. Class-B beta-lactamase family.</text>
</comment>
<gene>
    <name evidence="3" type="ORF">C8J25_10223</name>
</gene>
<organism evidence="3 4">
    <name type="scientific">Sphingomonas faeni</name>
    <dbReference type="NCBI Taxonomy" id="185950"/>
    <lineage>
        <taxon>Bacteria</taxon>
        <taxon>Pseudomonadati</taxon>
        <taxon>Pseudomonadota</taxon>
        <taxon>Alphaproteobacteria</taxon>
        <taxon>Sphingomonadales</taxon>
        <taxon>Sphingomonadaceae</taxon>
        <taxon>Sphingomonas</taxon>
    </lineage>
</organism>
<proteinExistence type="inferred from homology"/>
<dbReference type="Gene3D" id="3.60.15.10">
    <property type="entry name" value="Ribonuclease Z/Hydroxyacylglutathione hydrolase-like"/>
    <property type="match status" value="1"/>
</dbReference>
<dbReference type="GO" id="GO:0016787">
    <property type="term" value="F:hydrolase activity"/>
    <property type="evidence" value="ECO:0007669"/>
    <property type="project" value="UniProtKB-KW"/>
</dbReference>
<reference evidence="3 4" key="1">
    <citation type="submission" date="2018-04" db="EMBL/GenBank/DDBJ databases">
        <title>Genomic Encyclopedia of Type Strains, Phase III (KMG-III): the genomes of soil and plant-associated and newly described type strains.</title>
        <authorList>
            <person name="Whitman W."/>
        </authorList>
    </citation>
    <scope>NUCLEOTIDE SEQUENCE [LARGE SCALE GENOMIC DNA]</scope>
    <source>
        <strain evidence="3 4">MA-olki</strain>
    </source>
</reference>
<dbReference type="Proteomes" id="UP000244013">
    <property type="component" value="Unassembled WGS sequence"/>
</dbReference>
<evidence type="ECO:0000313" key="4">
    <source>
        <dbReference type="Proteomes" id="UP000244013"/>
    </source>
</evidence>